<evidence type="ECO:0008006" key="3">
    <source>
        <dbReference type="Google" id="ProtNLM"/>
    </source>
</evidence>
<evidence type="ECO:0000313" key="2">
    <source>
        <dbReference type="Proteomes" id="UP001056035"/>
    </source>
</evidence>
<dbReference type="Proteomes" id="UP001056035">
    <property type="component" value="Chromosome"/>
</dbReference>
<evidence type="ECO:0000313" key="1">
    <source>
        <dbReference type="EMBL" id="UTI65207.1"/>
    </source>
</evidence>
<sequence length="58" mass="6033">MSFGANRTEALALARGRADYTLVLDADHVASGDPAALASLTADAYHVRLVSADGTAEW</sequence>
<dbReference type="RefSeq" id="WP_254571894.1">
    <property type="nucleotide sequence ID" value="NZ_CP098502.1"/>
</dbReference>
<reference evidence="1 2" key="1">
    <citation type="submission" date="2022-06" db="EMBL/GenBank/DDBJ databases">
        <title>Paraconexibacter antarcticus.</title>
        <authorList>
            <person name="Kim C.S."/>
        </authorList>
    </citation>
    <scope>NUCLEOTIDE SEQUENCE [LARGE SCALE GENOMIC DNA]</scope>
    <source>
        <strain evidence="1 2">02-257</strain>
    </source>
</reference>
<accession>A0ABY5DWG4</accession>
<protein>
    <recommendedName>
        <fullName evidence="3">Glycosyl transferase family 2</fullName>
    </recommendedName>
</protein>
<gene>
    <name evidence="1" type="ORF">NBH00_03115</name>
</gene>
<name>A0ABY5DWG4_9ACTN</name>
<proteinExistence type="predicted"/>
<keyword evidence="2" id="KW-1185">Reference proteome</keyword>
<organism evidence="1 2">
    <name type="scientific">Paraconexibacter antarcticus</name>
    <dbReference type="NCBI Taxonomy" id="2949664"/>
    <lineage>
        <taxon>Bacteria</taxon>
        <taxon>Bacillati</taxon>
        <taxon>Actinomycetota</taxon>
        <taxon>Thermoleophilia</taxon>
        <taxon>Solirubrobacterales</taxon>
        <taxon>Paraconexibacteraceae</taxon>
        <taxon>Paraconexibacter</taxon>
    </lineage>
</organism>
<dbReference type="EMBL" id="CP098502">
    <property type="protein sequence ID" value="UTI65207.1"/>
    <property type="molecule type" value="Genomic_DNA"/>
</dbReference>